<proteinExistence type="predicted"/>
<reference evidence="5" key="1">
    <citation type="submission" date="2020-05" db="EMBL/GenBank/DDBJ databases">
        <authorList>
            <person name="Chiriac C."/>
            <person name="Salcher M."/>
            <person name="Ghai R."/>
            <person name="Kavagutti S V."/>
        </authorList>
    </citation>
    <scope>NUCLEOTIDE SEQUENCE</scope>
</reference>
<protein>
    <submittedName>
        <fullName evidence="5">Unannotated protein</fullName>
    </submittedName>
</protein>
<evidence type="ECO:0000313" key="5">
    <source>
        <dbReference type="EMBL" id="CAB5008193.1"/>
    </source>
</evidence>
<gene>
    <name evidence="2" type="ORF">UFOPK2656_02117</name>
    <name evidence="3" type="ORF">UFOPK3099_01478</name>
    <name evidence="4" type="ORF">UFOPK3651_02360</name>
    <name evidence="5" type="ORF">UFOPK3931_02652</name>
    <name evidence="1" type="ORF">UFOPK4189_02131</name>
</gene>
<sequence length="393" mass="42188">MVGKRLSIPGGRELRGGPTFVPSAVNRSLESFLAGEDTALDALVRSEVLESWSHSAEHLAPVTDHAPVISEAVERWRSTRMASAFQAIAGELEDVAAAGDFVAAVTDEQGVIVWVAGGRTMRRRAEAVGFAPGGRWSEDAVGTNALGVALRTGRPSAIRATEHFSPIVQNWVCYSAPILNPNTGRPAGVLDLSTTWSRANPLALSTVSAMARNLELMLRASPHERRLQLRVLGGGDVLLDGVVLPLAPRQVELVTVLSLHPGGLTLETLHELLHLNGGGSISSTKAEVSYLRRHLGDMLLSRPYRLAEQCGADHLDALVALREGRVDDALTLYRGPLLPRSQCWAIEEHRAVLESAIRGAVVNDPTPARVAAARAAIPYDTYLADLADGYRTR</sequence>
<dbReference type="AlphaFoldDB" id="A0A6J7PY04"/>
<evidence type="ECO:0000313" key="1">
    <source>
        <dbReference type="EMBL" id="CAB4364369.1"/>
    </source>
</evidence>
<dbReference type="InterPro" id="IPR029016">
    <property type="entry name" value="GAF-like_dom_sf"/>
</dbReference>
<evidence type="ECO:0000313" key="4">
    <source>
        <dbReference type="EMBL" id="CAB4943538.1"/>
    </source>
</evidence>
<organism evidence="5">
    <name type="scientific">freshwater metagenome</name>
    <dbReference type="NCBI Taxonomy" id="449393"/>
    <lineage>
        <taxon>unclassified sequences</taxon>
        <taxon>metagenomes</taxon>
        <taxon>ecological metagenomes</taxon>
    </lineage>
</organism>
<name>A0A6J7PY04_9ZZZZ</name>
<accession>A0A6J7PY04</accession>
<dbReference type="Gene3D" id="3.30.450.40">
    <property type="match status" value="1"/>
</dbReference>
<dbReference type="EMBL" id="CAFBOL010000097">
    <property type="protein sequence ID" value="CAB5008193.1"/>
    <property type="molecule type" value="Genomic_DNA"/>
</dbReference>
<dbReference type="EMBL" id="CAEZYF010000013">
    <property type="protein sequence ID" value="CAB4731050.1"/>
    <property type="molecule type" value="Genomic_DNA"/>
</dbReference>
<dbReference type="EMBL" id="CAFAAV010000108">
    <property type="protein sequence ID" value="CAB4822603.1"/>
    <property type="molecule type" value="Genomic_DNA"/>
</dbReference>
<dbReference type="EMBL" id="CAFBMT010000014">
    <property type="protein sequence ID" value="CAB4943538.1"/>
    <property type="molecule type" value="Genomic_DNA"/>
</dbReference>
<evidence type="ECO:0000313" key="3">
    <source>
        <dbReference type="EMBL" id="CAB4822603.1"/>
    </source>
</evidence>
<dbReference type="EMBL" id="CAESGF010000013">
    <property type="protein sequence ID" value="CAB4364369.1"/>
    <property type="molecule type" value="Genomic_DNA"/>
</dbReference>
<evidence type="ECO:0000313" key="2">
    <source>
        <dbReference type="EMBL" id="CAB4731050.1"/>
    </source>
</evidence>